<reference evidence="1 2" key="1">
    <citation type="journal article" date="2009" name="Science">
        <title>Green evolution and dynamic adaptations revealed by genomes of the marine picoeukaryotes Micromonas.</title>
        <authorList>
            <person name="Worden A.Z."/>
            <person name="Lee J.H."/>
            <person name="Mock T."/>
            <person name="Rouze P."/>
            <person name="Simmons M.P."/>
            <person name="Aerts A.L."/>
            <person name="Allen A.E."/>
            <person name="Cuvelier M.L."/>
            <person name="Derelle E."/>
            <person name="Everett M.V."/>
            <person name="Foulon E."/>
            <person name="Grimwood J."/>
            <person name="Gundlach H."/>
            <person name="Henrissat B."/>
            <person name="Napoli C."/>
            <person name="McDonald S.M."/>
            <person name="Parker M.S."/>
            <person name="Rombauts S."/>
            <person name="Salamov A."/>
            <person name="Von Dassow P."/>
            <person name="Badger J.H."/>
            <person name="Coutinho P.M."/>
            <person name="Demir E."/>
            <person name="Dubchak I."/>
            <person name="Gentemann C."/>
            <person name="Eikrem W."/>
            <person name="Gready J.E."/>
            <person name="John U."/>
            <person name="Lanier W."/>
            <person name="Lindquist E.A."/>
            <person name="Lucas S."/>
            <person name="Mayer K.F."/>
            <person name="Moreau H."/>
            <person name="Not F."/>
            <person name="Otillar R."/>
            <person name="Panaud O."/>
            <person name="Pangilinan J."/>
            <person name="Paulsen I."/>
            <person name="Piegu B."/>
            <person name="Poliakov A."/>
            <person name="Robbens S."/>
            <person name="Schmutz J."/>
            <person name="Toulza E."/>
            <person name="Wyss T."/>
            <person name="Zelensky A."/>
            <person name="Zhou K."/>
            <person name="Armbrust E.V."/>
            <person name="Bhattacharya D."/>
            <person name="Goodenough U.W."/>
            <person name="Van de Peer Y."/>
            <person name="Grigoriev I.V."/>
        </authorList>
    </citation>
    <scope>NUCLEOTIDE SEQUENCE [LARGE SCALE GENOMIC DNA]</scope>
    <source>
        <strain evidence="1 2">CCMP1545</strain>
    </source>
</reference>
<keyword evidence="2" id="KW-1185">Reference proteome</keyword>
<evidence type="ECO:0000313" key="2">
    <source>
        <dbReference type="Proteomes" id="UP000001876"/>
    </source>
</evidence>
<dbReference type="SUPFAM" id="SSF53448">
    <property type="entry name" value="Nucleotide-diphospho-sugar transferases"/>
    <property type="match status" value="1"/>
</dbReference>
<protein>
    <submittedName>
        <fullName evidence="1">Predicted protein</fullName>
    </submittedName>
</protein>
<sequence length="156" mass="16695">VVIFARLPTPGKAKTRLAASVGDANAAEFYRRTAERVFASTSRCDDAASRTLFFSDPTESNAIANWLARCDPDARDGMRASAQKDVPDLGERMRDALNRAMSTGVHGFGAEKAVVVGTDVPDLSAEHITLACRALDDNDVVFGPAEDGGYYLVGVR</sequence>
<dbReference type="eggNOG" id="ENOG502SH03">
    <property type="taxonomic scope" value="Eukaryota"/>
</dbReference>
<dbReference type="Proteomes" id="UP000001876">
    <property type="component" value="Unassembled WGS sequence"/>
</dbReference>
<feature type="non-terminal residue" evidence="1">
    <location>
        <position position="1"/>
    </location>
</feature>
<dbReference type="AlphaFoldDB" id="C1N628"/>
<name>C1N628_MICPC</name>
<dbReference type="PANTHER" id="PTHR36529">
    <property type="entry name" value="SLL1095 PROTEIN"/>
    <property type="match status" value="1"/>
</dbReference>
<proteinExistence type="predicted"/>
<feature type="non-terminal residue" evidence="1">
    <location>
        <position position="156"/>
    </location>
</feature>
<organism evidence="2">
    <name type="scientific">Micromonas pusilla (strain CCMP1545)</name>
    <name type="common">Picoplanktonic green alga</name>
    <dbReference type="NCBI Taxonomy" id="564608"/>
    <lineage>
        <taxon>Eukaryota</taxon>
        <taxon>Viridiplantae</taxon>
        <taxon>Chlorophyta</taxon>
        <taxon>Mamiellophyceae</taxon>
        <taxon>Mamiellales</taxon>
        <taxon>Mamiellaceae</taxon>
        <taxon>Micromonas</taxon>
    </lineage>
</organism>
<dbReference type="InterPro" id="IPR029044">
    <property type="entry name" value="Nucleotide-diphossugar_trans"/>
</dbReference>
<accession>C1N628</accession>
<gene>
    <name evidence="1" type="ORF">MICPUCDRAFT_11483</name>
</gene>
<dbReference type="GeneID" id="9688704"/>
<dbReference type="RefSeq" id="XP_003063462.1">
    <property type="nucleotide sequence ID" value="XM_003063416.1"/>
</dbReference>
<dbReference type="KEGG" id="mpp:MICPUCDRAFT_11483"/>
<evidence type="ECO:0000313" key="1">
    <source>
        <dbReference type="EMBL" id="EEH52598.1"/>
    </source>
</evidence>
<dbReference type="Gene3D" id="3.90.550.10">
    <property type="entry name" value="Spore Coat Polysaccharide Biosynthesis Protein SpsA, Chain A"/>
    <property type="match status" value="1"/>
</dbReference>
<dbReference type="Pfam" id="PF09837">
    <property type="entry name" value="DUF2064"/>
    <property type="match status" value="1"/>
</dbReference>
<dbReference type="InterPro" id="IPR018641">
    <property type="entry name" value="Trfase_1_rSAM/seldom-assoc"/>
</dbReference>
<dbReference type="PANTHER" id="PTHR36529:SF1">
    <property type="entry name" value="GLYCOSYLTRANSFERASE"/>
    <property type="match status" value="1"/>
</dbReference>
<dbReference type="STRING" id="564608.C1N628"/>
<dbReference type="OrthoDB" id="2018156at2759"/>
<dbReference type="EMBL" id="GG663748">
    <property type="protein sequence ID" value="EEH52598.1"/>
    <property type="molecule type" value="Genomic_DNA"/>
</dbReference>